<dbReference type="Proteomes" id="UP001515780">
    <property type="component" value="Unassembled WGS sequence"/>
</dbReference>
<dbReference type="InterPro" id="IPR058031">
    <property type="entry name" value="AAA_lid_NorR"/>
</dbReference>
<dbReference type="SUPFAM" id="SSF46689">
    <property type="entry name" value="Homeodomain-like"/>
    <property type="match status" value="1"/>
</dbReference>
<dbReference type="InterPro" id="IPR025662">
    <property type="entry name" value="Sigma_54_int_dom_ATP-bd_1"/>
</dbReference>
<dbReference type="Gene3D" id="1.10.8.60">
    <property type="match status" value="1"/>
</dbReference>
<name>A0ABX0RLJ7_9GAMM</name>
<dbReference type="Gene3D" id="1.10.10.60">
    <property type="entry name" value="Homeodomain-like"/>
    <property type="match status" value="1"/>
</dbReference>
<evidence type="ECO:0000256" key="3">
    <source>
        <dbReference type="ARBA" id="ARBA00023015"/>
    </source>
</evidence>
<accession>A0ABX0RLJ7</accession>
<evidence type="ECO:0000313" key="7">
    <source>
        <dbReference type="Proteomes" id="UP001515780"/>
    </source>
</evidence>
<feature type="domain" description="Sigma-54 factor interaction" evidence="5">
    <location>
        <begin position="10"/>
        <end position="225"/>
    </location>
</feature>
<dbReference type="CDD" id="cd00009">
    <property type="entry name" value="AAA"/>
    <property type="match status" value="1"/>
</dbReference>
<evidence type="ECO:0000256" key="2">
    <source>
        <dbReference type="ARBA" id="ARBA00022840"/>
    </source>
</evidence>
<protein>
    <submittedName>
        <fullName evidence="6">Sigma-54-dependent Fis family transcriptional regulator</fullName>
    </submittedName>
</protein>
<dbReference type="InterPro" id="IPR009057">
    <property type="entry name" value="Homeodomain-like_sf"/>
</dbReference>
<reference evidence="6 7" key="1">
    <citation type="journal article" date="2019" name="bioRxiv">
        <title>Bacteria contribute to plant secondary compound degradation in a generalist herbivore system.</title>
        <authorList>
            <person name="Francoeur C.B."/>
            <person name="Khadempour L."/>
            <person name="Moreira-Soto R.D."/>
            <person name="Gotting K."/>
            <person name="Book A.J."/>
            <person name="Pinto-Tomas A.A."/>
            <person name="Keefover-Ring K."/>
            <person name="Currie C.R."/>
        </authorList>
    </citation>
    <scope>NUCLEOTIDE SEQUENCE [LARGE SCALE GENOMIC DNA]</scope>
    <source>
        <strain evidence="6">Al-1710</strain>
    </source>
</reference>
<keyword evidence="3" id="KW-0805">Transcription regulation</keyword>
<dbReference type="PROSITE" id="PS50045">
    <property type="entry name" value="SIGMA54_INTERACT_4"/>
    <property type="match status" value="1"/>
</dbReference>
<dbReference type="InterPro" id="IPR025944">
    <property type="entry name" value="Sigma_54_int_dom_CS"/>
</dbReference>
<keyword evidence="4" id="KW-0804">Transcription</keyword>
<dbReference type="PROSITE" id="PS00675">
    <property type="entry name" value="SIGMA54_INTERACT_1"/>
    <property type="match status" value="1"/>
</dbReference>
<keyword evidence="7" id="KW-1185">Reference proteome</keyword>
<dbReference type="InterPro" id="IPR003593">
    <property type="entry name" value="AAA+_ATPase"/>
</dbReference>
<dbReference type="Pfam" id="PF25601">
    <property type="entry name" value="AAA_lid_14"/>
    <property type="match status" value="1"/>
</dbReference>
<evidence type="ECO:0000313" key="6">
    <source>
        <dbReference type="EMBL" id="NIG17343.1"/>
    </source>
</evidence>
<dbReference type="InterPro" id="IPR027417">
    <property type="entry name" value="P-loop_NTPase"/>
</dbReference>
<dbReference type="SUPFAM" id="SSF52540">
    <property type="entry name" value="P-loop containing nucleoside triphosphate hydrolases"/>
    <property type="match status" value="1"/>
</dbReference>
<proteinExistence type="predicted"/>
<dbReference type="SMART" id="SM00382">
    <property type="entry name" value="AAA"/>
    <property type="match status" value="1"/>
</dbReference>
<evidence type="ECO:0000256" key="4">
    <source>
        <dbReference type="ARBA" id="ARBA00023163"/>
    </source>
</evidence>
<dbReference type="InterPro" id="IPR002078">
    <property type="entry name" value="Sigma_54_int"/>
</dbReference>
<dbReference type="PANTHER" id="PTHR32071">
    <property type="entry name" value="TRANSCRIPTIONAL REGULATORY PROTEIN"/>
    <property type="match status" value="1"/>
</dbReference>
<dbReference type="Pfam" id="PF02954">
    <property type="entry name" value="HTH_8"/>
    <property type="match status" value="1"/>
</dbReference>
<gene>
    <name evidence="6" type="ORF">F3J37_01450</name>
</gene>
<dbReference type="PROSITE" id="PS00688">
    <property type="entry name" value="SIGMA54_INTERACT_3"/>
    <property type="match status" value="1"/>
</dbReference>
<dbReference type="RefSeq" id="WP_166719118.1">
    <property type="nucleotide sequence ID" value="NZ_VWXC01000001.1"/>
</dbReference>
<evidence type="ECO:0000256" key="1">
    <source>
        <dbReference type="ARBA" id="ARBA00022741"/>
    </source>
</evidence>
<dbReference type="PANTHER" id="PTHR32071:SF57">
    <property type="entry name" value="C4-DICARBOXYLATE TRANSPORT TRANSCRIPTIONAL REGULATORY PROTEIN DCTD"/>
    <property type="match status" value="1"/>
</dbReference>
<dbReference type="Gene3D" id="3.40.50.300">
    <property type="entry name" value="P-loop containing nucleotide triphosphate hydrolases"/>
    <property type="match status" value="1"/>
</dbReference>
<dbReference type="EMBL" id="VWXC01000001">
    <property type="protein sequence ID" value="NIG17343.1"/>
    <property type="molecule type" value="Genomic_DNA"/>
</dbReference>
<sequence length="291" mass="32727">MFTEENQGWLQRLSTLDIDFVIEGETGTGKDTFARTLYEMSDVTGPFIGINCAAIPDALAEAELFGTVPGAYTGAMMKPRIGHIESSHDGMLFLDEIDSMSLQLQAKFLRVLETRSVMRLGNTETHPVNLRVIAAAQRPLNELVEKGEFRSDLYFRLSTVKITLPSLREKVETIIPHFRHFAAEAAIRYNTPLPALNQCLTESLLMHRWPGNMRELKAAAMRFVLGMQVLENTRPASISWTLKDRMARIESCLIEDCLTRHDNQVMDAANELGIPARTLYNKLKSLNSLAK</sequence>
<dbReference type="Pfam" id="PF00158">
    <property type="entry name" value="Sigma54_activat"/>
    <property type="match status" value="1"/>
</dbReference>
<comment type="caution">
    <text evidence="6">The sequence shown here is derived from an EMBL/GenBank/DDBJ whole genome shotgun (WGS) entry which is preliminary data.</text>
</comment>
<keyword evidence="1" id="KW-0547">Nucleotide-binding</keyword>
<dbReference type="InterPro" id="IPR002197">
    <property type="entry name" value="HTH_Fis"/>
</dbReference>
<evidence type="ECO:0000259" key="5">
    <source>
        <dbReference type="PROSITE" id="PS50045"/>
    </source>
</evidence>
<organism evidence="6 7">
    <name type="scientific">Candidatus Pantoea communis</name>
    <dbReference type="NCBI Taxonomy" id="2608354"/>
    <lineage>
        <taxon>Bacteria</taxon>
        <taxon>Pseudomonadati</taxon>
        <taxon>Pseudomonadota</taxon>
        <taxon>Gammaproteobacteria</taxon>
        <taxon>Enterobacterales</taxon>
        <taxon>Erwiniaceae</taxon>
        <taxon>Pantoea</taxon>
    </lineage>
</organism>
<keyword evidence="2" id="KW-0067">ATP-binding</keyword>